<reference evidence="2" key="1">
    <citation type="submission" date="2021-01" db="EMBL/GenBank/DDBJ databases">
        <authorList>
            <consortium name="Aspergillus puulaauensis MK2 genome sequencing consortium"/>
            <person name="Kazuki M."/>
            <person name="Futagami T."/>
        </authorList>
    </citation>
    <scope>NUCLEOTIDE SEQUENCE</scope>
    <source>
        <strain evidence="2">MK2</strain>
    </source>
</reference>
<dbReference type="OrthoDB" id="17560at2759"/>
<dbReference type="GO" id="GO:0016787">
    <property type="term" value="F:hydrolase activity"/>
    <property type="evidence" value="ECO:0007669"/>
    <property type="project" value="InterPro"/>
</dbReference>
<dbReference type="Gene3D" id="3.40.50.1820">
    <property type="entry name" value="alpha/beta hydrolase"/>
    <property type="match status" value="1"/>
</dbReference>
<dbReference type="GeneID" id="64980589"/>
<dbReference type="EMBL" id="AP024450">
    <property type="protein sequence ID" value="BCS30592.1"/>
    <property type="molecule type" value="Genomic_DNA"/>
</dbReference>
<reference evidence="2" key="2">
    <citation type="submission" date="2021-02" db="EMBL/GenBank/DDBJ databases">
        <title>Aspergillus puulaauensis MK2 genome sequence.</title>
        <authorList>
            <person name="Futagami T."/>
            <person name="Mori K."/>
            <person name="Kadooka C."/>
            <person name="Tanaka T."/>
        </authorList>
    </citation>
    <scope>NUCLEOTIDE SEQUENCE</scope>
    <source>
        <strain evidence="2">MK2</strain>
    </source>
</reference>
<gene>
    <name evidence="2" type="ORF">APUU_80895A</name>
</gene>
<protein>
    <recommendedName>
        <fullName evidence="1">Dienelactone hydrolase domain-containing protein</fullName>
    </recommendedName>
</protein>
<proteinExistence type="predicted"/>
<accession>A0A7R7XZH9</accession>
<dbReference type="PANTHER" id="PTHR17630">
    <property type="entry name" value="DIENELACTONE HYDROLASE"/>
    <property type="match status" value="1"/>
</dbReference>
<organism evidence="2 3">
    <name type="scientific">Aspergillus puulaauensis</name>
    <dbReference type="NCBI Taxonomy" id="1220207"/>
    <lineage>
        <taxon>Eukaryota</taxon>
        <taxon>Fungi</taxon>
        <taxon>Dikarya</taxon>
        <taxon>Ascomycota</taxon>
        <taxon>Pezizomycotina</taxon>
        <taxon>Eurotiomycetes</taxon>
        <taxon>Eurotiomycetidae</taxon>
        <taxon>Eurotiales</taxon>
        <taxon>Aspergillaceae</taxon>
        <taxon>Aspergillus</taxon>
    </lineage>
</organism>
<dbReference type="SUPFAM" id="SSF53474">
    <property type="entry name" value="alpha/beta-Hydrolases"/>
    <property type="match status" value="1"/>
</dbReference>
<dbReference type="AlphaFoldDB" id="A0A7R7XZH9"/>
<dbReference type="Proteomes" id="UP000654913">
    <property type="component" value="Chromosome 8"/>
</dbReference>
<dbReference type="RefSeq" id="XP_041562778.1">
    <property type="nucleotide sequence ID" value="XM_041697227.1"/>
</dbReference>
<keyword evidence="3" id="KW-1185">Reference proteome</keyword>
<dbReference type="PANTHER" id="PTHR17630:SF44">
    <property type="entry name" value="PROTEIN AIM2"/>
    <property type="match status" value="1"/>
</dbReference>
<dbReference type="Pfam" id="PF01738">
    <property type="entry name" value="DLH"/>
    <property type="match status" value="1"/>
</dbReference>
<dbReference type="KEGG" id="apuu:APUU_80895A"/>
<dbReference type="InterPro" id="IPR002925">
    <property type="entry name" value="Dienelactn_hydro"/>
</dbReference>
<dbReference type="InterPro" id="IPR029058">
    <property type="entry name" value="AB_hydrolase_fold"/>
</dbReference>
<evidence type="ECO:0000313" key="2">
    <source>
        <dbReference type="EMBL" id="BCS30592.1"/>
    </source>
</evidence>
<evidence type="ECO:0000313" key="3">
    <source>
        <dbReference type="Proteomes" id="UP000654913"/>
    </source>
</evidence>
<feature type="domain" description="Dienelactone hydrolase" evidence="1">
    <location>
        <begin position="43"/>
        <end position="259"/>
    </location>
</feature>
<evidence type="ECO:0000259" key="1">
    <source>
        <dbReference type="Pfam" id="PF01738"/>
    </source>
</evidence>
<name>A0A7R7XZH9_9EURO</name>
<sequence>MMPVHEIIKSTSWLAQPSGRCCLKGTLHEGTSRGHFETVAGVETYISRPKADYANGHILLYFPDVWGMFPNGLLVMDAFADAGYLVLGLDYFRGDPVWKHRRNRHDQSNPNFDYEAWKQKHMKFADEAVPRWIEEVKRTYGQPSTKYACVGYCFGAPYVCNELAKETVTAGAFAHPAFLREEHFTKITSECSHPCTPKHSTGDSSLNAEPLFLSCAEEDHTFDKNSRRTALRILQSGRKTYHLQLFSGAEHGFALRGDMKDPYQRE</sequence>